<accession>A0A9P8JT63</accession>
<reference evidence="2" key="1">
    <citation type="journal article" date="2021" name="J Fungi (Basel)">
        <title>Virulence traits and population genomics of the black yeast Aureobasidium melanogenum.</title>
        <authorList>
            <person name="Cernosa A."/>
            <person name="Sun X."/>
            <person name="Gostincar C."/>
            <person name="Fang C."/>
            <person name="Gunde-Cimerman N."/>
            <person name="Song Z."/>
        </authorList>
    </citation>
    <scope>NUCLEOTIDE SEQUENCE</scope>
    <source>
        <strain evidence="2">EXF-9298</strain>
    </source>
</reference>
<dbReference type="Proteomes" id="UP000729357">
    <property type="component" value="Unassembled WGS sequence"/>
</dbReference>
<evidence type="ECO:0000313" key="3">
    <source>
        <dbReference type="Proteomes" id="UP000729357"/>
    </source>
</evidence>
<reference evidence="2" key="2">
    <citation type="submission" date="2021-08" db="EMBL/GenBank/DDBJ databases">
        <authorList>
            <person name="Gostincar C."/>
            <person name="Sun X."/>
            <person name="Song Z."/>
            <person name="Gunde-Cimerman N."/>
        </authorList>
    </citation>
    <scope>NUCLEOTIDE SEQUENCE</scope>
    <source>
        <strain evidence="2">EXF-9298</strain>
    </source>
</reference>
<feature type="non-terminal residue" evidence="2">
    <location>
        <position position="312"/>
    </location>
</feature>
<dbReference type="EMBL" id="JAHFXS010001271">
    <property type="protein sequence ID" value="KAG9978517.1"/>
    <property type="molecule type" value="Genomic_DNA"/>
</dbReference>
<gene>
    <name evidence="2" type="ORF">KCU98_g9373</name>
</gene>
<organism evidence="2 3">
    <name type="scientific">Aureobasidium melanogenum</name>
    <name type="common">Aureobasidium pullulans var. melanogenum</name>
    <dbReference type="NCBI Taxonomy" id="46634"/>
    <lineage>
        <taxon>Eukaryota</taxon>
        <taxon>Fungi</taxon>
        <taxon>Dikarya</taxon>
        <taxon>Ascomycota</taxon>
        <taxon>Pezizomycotina</taxon>
        <taxon>Dothideomycetes</taxon>
        <taxon>Dothideomycetidae</taxon>
        <taxon>Dothideales</taxon>
        <taxon>Saccotheciaceae</taxon>
        <taxon>Aureobasidium</taxon>
    </lineage>
</organism>
<evidence type="ECO:0000313" key="2">
    <source>
        <dbReference type="EMBL" id="KAG9978517.1"/>
    </source>
</evidence>
<dbReference type="AlphaFoldDB" id="A0A9P8JT63"/>
<protein>
    <submittedName>
        <fullName evidence="2">Uncharacterized protein</fullName>
    </submittedName>
</protein>
<proteinExistence type="predicted"/>
<sequence length="312" mass="32098">MSNSQPYTWKPYNYQPVAPSPPPPMPILLAMPMLVAPCVAVPVKSAPLKDMKVAGSDTVAKGKELVTTTKTTAAVKGTSSKTVTKSVSKAASSAAKAPSKAASAPASSAAKAPPSKPASSAPAKSTASKTSKKSSSQAAAAKTSATVVVSKTVVSASTSASKKSAAAAAAASNASSKTTPSQKAAKLKAVTAPVPPLPGMKYIYPKHHTCLHVILRTKVWESPVPANLVAKTFYVPCVMTITELIEQLMGTEGDKCKGWALTEVQEKGDGVFVKGMSVEYGGDKAAQALKGVGWNEKNGAERPPVWMVLHKV</sequence>
<feature type="region of interest" description="Disordered" evidence="1">
    <location>
        <begin position="60"/>
        <end position="141"/>
    </location>
</feature>
<name>A0A9P8JT63_AURME</name>
<evidence type="ECO:0000256" key="1">
    <source>
        <dbReference type="SAM" id="MobiDB-lite"/>
    </source>
</evidence>
<feature type="compositionally biased region" description="Low complexity" evidence="1">
    <location>
        <begin position="65"/>
        <end position="141"/>
    </location>
</feature>
<keyword evidence="3" id="KW-1185">Reference proteome</keyword>
<comment type="caution">
    <text evidence="2">The sequence shown here is derived from an EMBL/GenBank/DDBJ whole genome shotgun (WGS) entry which is preliminary data.</text>
</comment>